<evidence type="ECO:0000256" key="14">
    <source>
        <dbReference type="RuleBase" id="RU369120"/>
    </source>
</evidence>
<dbReference type="Proteomes" id="UP001303373">
    <property type="component" value="Chromosome 2"/>
</dbReference>
<dbReference type="AlphaFoldDB" id="A0AAQ3R7K8"/>
<comment type="similarity">
    <text evidence="2 14">Belongs to the ERG4/ERG24 family.</text>
</comment>
<dbReference type="GO" id="GO:0005789">
    <property type="term" value="C:endoplasmic reticulum membrane"/>
    <property type="evidence" value="ECO:0007669"/>
    <property type="project" value="TreeGrafter"/>
</dbReference>
<dbReference type="InterPro" id="IPR001171">
    <property type="entry name" value="ERG24_DHCR-like"/>
</dbReference>
<feature type="transmembrane region" description="Helical" evidence="14">
    <location>
        <begin position="348"/>
        <end position="369"/>
    </location>
</feature>
<organism evidence="15 16">
    <name type="scientific">Acrodontium crateriforme</name>
    <dbReference type="NCBI Taxonomy" id="150365"/>
    <lineage>
        <taxon>Eukaryota</taxon>
        <taxon>Fungi</taxon>
        <taxon>Dikarya</taxon>
        <taxon>Ascomycota</taxon>
        <taxon>Pezizomycotina</taxon>
        <taxon>Dothideomycetes</taxon>
        <taxon>Dothideomycetidae</taxon>
        <taxon>Mycosphaerellales</taxon>
        <taxon>Teratosphaeriaceae</taxon>
        <taxon>Acrodontium</taxon>
    </lineage>
</organism>
<reference evidence="15 16" key="1">
    <citation type="submission" date="2023-11" db="EMBL/GenBank/DDBJ databases">
        <title>An acidophilic fungus is an integral part of prey digestion in a carnivorous sundew plant.</title>
        <authorList>
            <person name="Tsai I.J."/>
        </authorList>
    </citation>
    <scope>NUCLEOTIDE SEQUENCE [LARGE SCALE GENOMIC DNA]</scope>
    <source>
        <strain evidence="15">169a</strain>
    </source>
</reference>
<evidence type="ECO:0000313" key="15">
    <source>
        <dbReference type="EMBL" id="WPG98305.1"/>
    </source>
</evidence>
<keyword evidence="8 14" id="KW-0560">Oxidoreductase</keyword>
<evidence type="ECO:0000256" key="12">
    <source>
        <dbReference type="ARBA" id="ARBA00023166"/>
    </source>
</evidence>
<evidence type="ECO:0000256" key="9">
    <source>
        <dbReference type="ARBA" id="ARBA00023011"/>
    </source>
</evidence>
<dbReference type="Gene3D" id="1.20.120.1630">
    <property type="match status" value="1"/>
</dbReference>
<dbReference type="EMBL" id="CP138581">
    <property type="protein sequence ID" value="WPG98305.1"/>
    <property type="molecule type" value="Genomic_DNA"/>
</dbReference>
<keyword evidence="7 14" id="KW-1133">Transmembrane helix</keyword>
<dbReference type="PROSITE" id="PS01018">
    <property type="entry name" value="STEROL_REDUCT_2"/>
    <property type="match status" value="1"/>
</dbReference>
<evidence type="ECO:0000256" key="7">
    <source>
        <dbReference type="ARBA" id="ARBA00022989"/>
    </source>
</evidence>
<keyword evidence="9 14" id="KW-0756">Sterol biosynthesis</keyword>
<dbReference type="FunFam" id="1.20.120.1630:FF:000008">
    <property type="entry name" value="C-14 sterol reductase"/>
    <property type="match status" value="1"/>
</dbReference>
<evidence type="ECO:0000256" key="3">
    <source>
        <dbReference type="ARBA" id="ARBA00022516"/>
    </source>
</evidence>
<evidence type="ECO:0000256" key="10">
    <source>
        <dbReference type="ARBA" id="ARBA00023098"/>
    </source>
</evidence>
<keyword evidence="12 14" id="KW-1207">Sterol metabolism</keyword>
<evidence type="ECO:0000256" key="4">
    <source>
        <dbReference type="ARBA" id="ARBA00022692"/>
    </source>
</evidence>
<sequence>MADRTTLTSLFTSTAATMAPKKNTPAAKEEAHGYEFGGPIGAALISFGLPIGCYAFAFLCNDVTGCPAPSLLSPSKLFTPPAFSMQSGWEHALDTLKKDVGWPGLAGLVNTQAVVGTFAWYGLSLLLNVILPAQEVDGVELTTGGRLKYRFNAFLSAVTIMVILAAGTWVRGPEFSVWTFVDRNYIQILTTNILIAYALATFVYVKSFGVKKGNKDKRELAAGGHSGNLIYDWFIGRELNPRVTLPFLGEIDIKSWMELRPGMLGWVLLDLAFMAKQYRSYGYVTDSMLMVTISQAIYVFDALWMEPAILTTIDITTDGFGFMLAFGDLVWVPFIYSLQARYLSVHPIVLGPLYVVGILGVQLLGYYIFRASNNEKNRFRTNPDDPKVAHLKYIETASGSKLLTSGWWGTARHINYLGDWLMSWAYCLPTLAAGYKLVPSILHPGTRLVSTDGMAGWATPITYFYMLYFAILLIHREMRDEEKCRRKYGADWEKYCQQVRYRILPGIY</sequence>
<keyword evidence="16" id="KW-1185">Reference proteome</keyword>
<keyword evidence="10 14" id="KW-0443">Lipid metabolism</keyword>
<evidence type="ECO:0000256" key="1">
    <source>
        <dbReference type="ARBA" id="ARBA00004141"/>
    </source>
</evidence>
<comment type="subcellular location">
    <subcellularLocation>
        <location evidence="1">Membrane</location>
        <topology evidence="1">Multi-pass membrane protein</topology>
    </subcellularLocation>
</comment>
<evidence type="ECO:0000256" key="5">
    <source>
        <dbReference type="ARBA" id="ARBA00022857"/>
    </source>
</evidence>
<evidence type="ECO:0000256" key="13">
    <source>
        <dbReference type="ARBA" id="ARBA00023221"/>
    </source>
</evidence>
<dbReference type="PANTHER" id="PTHR21257">
    <property type="entry name" value="DELTA(14)-STEROL REDUCTASE"/>
    <property type="match status" value="1"/>
</dbReference>
<evidence type="ECO:0000256" key="11">
    <source>
        <dbReference type="ARBA" id="ARBA00023136"/>
    </source>
</evidence>
<feature type="transmembrane region" description="Helical" evidence="14">
    <location>
        <begin position="185"/>
        <end position="205"/>
    </location>
</feature>
<comment type="caution">
    <text evidence="14">Lacks conserved residue(s) required for the propagation of feature annotation.</text>
</comment>
<dbReference type="GO" id="GO:0050613">
    <property type="term" value="F:Delta14-sterol reductase activity"/>
    <property type="evidence" value="ECO:0007669"/>
    <property type="project" value="TreeGrafter"/>
</dbReference>
<dbReference type="GO" id="GO:0006696">
    <property type="term" value="P:ergosterol biosynthetic process"/>
    <property type="evidence" value="ECO:0007669"/>
    <property type="project" value="TreeGrafter"/>
</dbReference>
<gene>
    <name evidence="15" type="ORF">R9X50_00109300</name>
</gene>
<keyword evidence="13 14" id="KW-0753">Steroid metabolism</keyword>
<name>A0AAQ3R7K8_9PEZI</name>
<dbReference type="PROSITE" id="PS01017">
    <property type="entry name" value="STEROL_REDUCT_1"/>
    <property type="match status" value="1"/>
</dbReference>
<feature type="transmembrane region" description="Helical" evidence="14">
    <location>
        <begin position="454"/>
        <end position="475"/>
    </location>
</feature>
<keyword evidence="4 14" id="KW-0812">Transmembrane</keyword>
<evidence type="ECO:0000256" key="2">
    <source>
        <dbReference type="ARBA" id="ARBA00005402"/>
    </source>
</evidence>
<evidence type="ECO:0000256" key="8">
    <source>
        <dbReference type="ARBA" id="ARBA00023002"/>
    </source>
</evidence>
<dbReference type="Pfam" id="PF01222">
    <property type="entry name" value="ERG4_ERG24"/>
    <property type="match status" value="1"/>
</dbReference>
<feature type="transmembrane region" description="Helical" evidence="14">
    <location>
        <begin position="151"/>
        <end position="170"/>
    </location>
</feature>
<proteinExistence type="inferred from homology"/>
<evidence type="ECO:0000313" key="16">
    <source>
        <dbReference type="Proteomes" id="UP001303373"/>
    </source>
</evidence>
<feature type="transmembrane region" description="Helical" evidence="14">
    <location>
        <begin position="320"/>
        <end position="336"/>
    </location>
</feature>
<keyword evidence="5" id="KW-0521">NADP</keyword>
<dbReference type="InterPro" id="IPR018083">
    <property type="entry name" value="Sterol_reductase_CS"/>
</dbReference>
<accession>A0AAQ3R7K8</accession>
<keyword evidence="6 14" id="KW-0752">Steroid biosynthesis</keyword>
<evidence type="ECO:0000256" key="6">
    <source>
        <dbReference type="ARBA" id="ARBA00022955"/>
    </source>
</evidence>
<keyword evidence="11 14" id="KW-0472">Membrane</keyword>
<keyword evidence="3 14" id="KW-0444">Lipid biosynthesis</keyword>
<dbReference type="PANTHER" id="PTHR21257:SF52">
    <property type="entry name" value="DELTA(14)-STEROL REDUCTASE TM7SF2"/>
    <property type="match status" value="1"/>
</dbReference>
<protein>
    <recommendedName>
        <fullName evidence="14">Delta(14)-sterol reductase</fullName>
    </recommendedName>
    <alternativeName>
        <fullName evidence="14">C-14 sterol reductase</fullName>
    </alternativeName>
    <alternativeName>
        <fullName evidence="14">Sterol C14-reductase</fullName>
    </alternativeName>
</protein>